<dbReference type="EMBL" id="JADEXS010000324">
    <property type="protein sequence ID" value="MBE9024851.1"/>
    <property type="molecule type" value="Genomic_DNA"/>
</dbReference>
<dbReference type="InterPro" id="IPR003593">
    <property type="entry name" value="AAA+_ATPase"/>
</dbReference>
<dbReference type="SUPFAM" id="SSF52540">
    <property type="entry name" value="P-loop containing nucleoside triphosphate hydrolases"/>
    <property type="match status" value="1"/>
</dbReference>
<reference evidence="2" key="1">
    <citation type="submission" date="2020-10" db="EMBL/GenBank/DDBJ databases">
        <authorList>
            <person name="Castelo-Branco R."/>
            <person name="Eusebio N."/>
            <person name="Adriana R."/>
            <person name="Vieira A."/>
            <person name="Brugerolle De Fraissinette N."/>
            <person name="Rezende De Castro R."/>
            <person name="Schneider M.P."/>
            <person name="Vasconcelos V."/>
            <person name="Leao P.N."/>
        </authorList>
    </citation>
    <scope>NUCLEOTIDE SEQUENCE</scope>
    <source>
        <strain evidence="2">LEGE 12446</strain>
    </source>
</reference>
<dbReference type="AlphaFoldDB" id="A0A8J7A2B4"/>
<sequence>MDSNAAHKFSSPVSSSRLDIAQKHLGQRHSTTTAFDKALVIVNDLVFAKRGRYLNEPEITVIKGAWNNRDYEEIAEKSRFSVNYLQRGVATRLFDILTKTIGNGEKVSKKNLRNFLEQLAEEYDAQFGSQTEQSLSYQNLGQVIGGQPPDITNFYGRTSELELLKELITKQRCIALVGVAGIGKTTLAAKLIAELGVEVKPTFDCLIWKSVAHAPLLHDLVADLLELLNPAEPKSNCPECTQAMITVLLKQLQARRYLIVLDEFEALFQTNNLAQRLDYRLFIRRLVEEQHQSCLLLTSRVLLHELNDLIAAKRPIQFFKIEGLDADAAMHFLSSKGLTNNEKCHRLIKTYRGNPSELEALVERINHFFAGSTEKFLENETTLVSSKIEAMLNHVFSQILTEIERIILIHIAEEIVSISQPLGFTTLLNNLKEKKKIFVSTLELIKALEKLERQSLIESTKDPVTKEISFSLQPVIRKYIMTDPQGLVHVCDTLPTLANAS</sequence>
<dbReference type="RefSeq" id="WP_193919522.1">
    <property type="nucleotide sequence ID" value="NZ_JADEXS020000002.1"/>
</dbReference>
<dbReference type="PRINTS" id="PR00364">
    <property type="entry name" value="DISEASERSIST"/>
</dbReference>
<gene>
    <name evidence="2" type="ORF">IQ276_21210</name>
</gene>
<protein>
    <submittedName>
        <fullName evidence="2">NACHT domain-containing protein</fullName>
    </submittedName>
</protein>
<dbReference type="Gene3D" id="3.40.50.300">
    <property type="entry name" value="P-loop containing nucleotide triphosphate hydrolases"/>
    <property type="match status" value="1"/>
</dbReference>
<accession>A0A8J7A2B4</accession>
<dbReference type="InterPro" id="IPR027417">
    <property type="entry name" value="P-loop_NTPase"/>
</dbReference>
<keyword evidence="3" id="KW-1185">Reference proteome</keyword>
<dbReference type="InterPro" id="IPR002182">
    <property type="entry name" value="NB-ARC"/>
</dbReference>
<comment type="caution">
    <text evidence="2">The sequence shown here is derived from an EMBL/GenBank/DDBJ whole genome shotgun (WGS) entry which is preliminary data.</text>
</comment>
<dbReference type="InterPro" id="IPR058651">
    <property type="entry name" value="HTH_VMAP-M9"/>
</dbReference>
<dbReference type="PANTHER" id="PTHR36766:SF30">
    <property type="entry name" value="TIR-NBS TYPE DISEASE RESISTANCE PROTEIN-RELATED"/>
    <property type="match status" value="1"/>
</dbReference>
<dbReference type="Pfam" id="PF00931">
    <property type="entry name" value="NB-ARC"/>
    <property type="match status" value="1"/>
</dbReference>
<dbReference type="PANTHER" id="PTHR36766">
    <property type="entry name" value="PLANT BROAD-SPECTRUM MILDEW RESISTANCE PROTEIN RPW8"/>
    <property type="match status" value="1"/>
</dbReference>
<evidence type="ECO:0000313" key="2">
    <source>
        <dbReference type="EMBL" id="MBE9024851.1"/>
    </source>
</evidence>
<dbReference type="GO" id="GO:0043531">
    <property type="term" value="F:ADP binding"/>
    <property type="evidence" value="ECO:0007669"/>
    <property type="project" value="InterPro"/>
</dbReference>
<dbReference type="Proteomes" id="UP000622533">
    <property type="component" value="Unassembled WGS sequence"/>
</dbReference>
<evidence type="ECO:0000259" key="1">
    <source>
        <dbReference type="SMART" id="SM00382"/>
    </source>
</evidence>
<evidence type="ECO:0000313" key="3">
    <source>
        <dbReference type="Proteomes" id="UP000622533"/>
    </source>
</evidence>
<organism evidence="2 3">
    <name type="scientific">Desmonostoc muscorum LEGE 12446</name>
    <dbReference type="NCBI Taxonomy" id="1828758"/>
    <lineage>
        <taxon>Bacteria</taxon>
        <taxon>Bacillati</taxon>
        <taxon>Cyanobacteriota</taxon>
        <taxon>Cyanophyceae</taxon>
        <taxon>Nostocales</taxon>
        <taxon>Nostocaceae</taxon>
        <taxon>Desmonostoc</taxon>
    </lineage>
</organism>
<name>A0A8J7A2B4_DESMC</name>
<dbReference type="SMART" id="SM00382">
    <property type="entry name" value="AAA"/>
    <property type="match status" value="1"/>
</dbReference>
<proteinExistence type="predicted"/>
<feature type="domain" description="AAA+ ATPase" evidence="1">
    <location>
        <begin position="170"/>
        <end position="322"/>
    </location>
</feature>
<dbReference type="Pfam" id="PF26355">
    <property type="entry name" value="HTH_VMAP-M9"/>
    <property type="match status" value="1"/>
</dbReference>